<dbReference type="FunFam" id="3.10.10.10:FF:000007">
    <property type="entry name" value="Retrovirus-related Pol polyprotein from transposon 17.6-like Protein"/>
    <property type="match status" value="1"/>
</dbReference>
<dbReference type="PROSITE" id="PS50878">
    <property type="entry name" value="RT_POL"/>
    <property type="match status" value="1"/>
</dbReference>
<feature type="non-terminal residue" evidence="11">
    <location>
        <position position="931"/>
    </location>
</feature>
<evidence type="ECO:0000259" key="10">
    <source>
        <dbReference type="PROSITE" id="PS50878"/>
    </source>
</evidence>
<dbReference type="GO" id="GO:0008233">
    <property type="term" value="F:peptidase activity"/>
    <property type="evidence" value="ECO:0007669"/>
    <property type="project" value="UniProtKB-KW"/>
</dbReference>
<keyword evidence="5" id="KW-0540">Nuclease</keyword>
<dbReference type="InterPro" id="IPR000477">
    <property type="entry name" value="RT_dom"/>
</dbReference>
<keyword evidence="3" id="KW-0808">Transferase</keyword>
<protein>
    <recommendedName>
        <fullName evidence="1">RNA-directed DNA polymerase</fullName>
        <ecNumber evidence="1">2.7.7.49</ecNumber>
    </recommendedName>
</protein>
<dbReference type="InterPro" id="IPR041373">
    <property type="entry name" value="RT_RNaseH"/>
</dbReference>
<accession>A0A0V0ZD28</accession>
<evidence type="ECO:0000256" key="8">
    <source>
        <dbReference type="ARBA" id="ARBA00022918"/>
    </source>
</evidence>
<proteinExistence type="predicted"/>
<name>A0A0V0ZD28_9BILA</name>
<keyword evidence="12" id="KW-1185">Reference proteome</keyword>
<evidence type="ECO:0000256" key="4">
    <source>
        <dbReference type="ARBA" id="ARBA00022695"/>
    </source>
</evidence>
<dbReference type="FunFam" id="3.30.70.270:FF:000020">
    <property type="entry name" value="Transposon Tf2-6 polyprotein-like Protein"/>
    <property type="match status" value="1"/>
</dbReference>
<keyword evidence="6" id="KW-0255">Endonuclease</keyword>
<gene>
    <name evidence="11" type="primary">pol</name>
    <name evidence="11" type="ORF">T12_12056</name>
</gene>
<dbReference type="SUPFAM" id="SSF56672">
    <property type="entry name" value="DNA/RNA polymerases"/>
    <property type="match status" value="1"/>
</dbReference>
<evidence type="ECO:0000256" key="9">
    <source>
        <dbReference type="SAM" id="MobiDB-lite"/>
    </source>
</evidence>
<evidence type="ECO:0000256" key="3">
    <source>
        <dbReference type="ARBA" id="ARBA00022679"/>
    </source>
</evidence>
<keyword evidence="8" id="KW-0695">RNA-directed DNA polymerase</keyword>
<dbReference type="EMBL" id="JYDQ01000251">
    <property type="protein sequence ID" value="KRY09930.1"/>
    <property type="molecule type" value="Genomic_DNA"/>
</dbReference>
<dbReference type="GO" id="GO:0004519">
    <property type="term" value="F:endonuclease activity"/>
    <property type="evidence" value="ECO:0007669"/>
    <property type="project" value="UniProtKB-KW"/>
</dbReference>
<dbReference type="OrthoDB" id="154058at2759"/>
<reference evidence="11 12" key="1">
    <citation type="submission" date="2015-01" db="EMBL/GenBank/DDBJ databases">
        <title>Evolution of Trichinella species and genotypes.</title>
        <authorList>
            <person name="Korhonen P.K."/>
            <person name="Edoardo P."/>
            <person name="Giuseppe L.R."/>
            <person name="Gasser R.B."/>
        </authorList>
    </citation>
    <scope>NUCLEOTIDE SEQUENCE [LARGE SCALE GENOMIC DNA]</scope>
    <source>
        <strain evidence="11">ISS2496</strain>
    </source>
</reference>
<evidence type="ECO:0000313" key="12">
    <source>
        <dbReference type="Proteomes" id="UP000054783"/>
    </source>
</evidence>
<dbReference type="Proteomes" id="UP000054783">
    <property type="component" value="Unassembled WGS sequence"/>
</dbReference>
<dbReference type="STRING" id="990121.A0A0V0ZD28"/>
<dbReference type="PANTHER" id="PTHR37984:SF5">
    <property type="entry name" value="PROTEIN NYNRIN-LIKE"/>
    <property type="match status" value="1"/>
</dbReference>
<organism evidence="11 12">
    <name type="scientific">Trichinella patagoniensis</name>
    <dbReference type="NCBI Taxonomy" id="990121"/>
    <lineage>
        <taxon>Eukaryota</taxon>
        <taxon>Metazoa</taxon>
        <taxon>Ecdysozoa</taxon>
        <taxon>Nematoda</taxon>
        <taxon>Enoplea</taxon>
        <taxon>Dorylaimia</taxon>
        <taxon>Trichinellida</taxon>
        <taxon>Trichinellidae</taxon>
        <taxon>Trichinella</taxon>
    </lineage>
</organism>
<evidence type="ECO:0000256" key="2">
    <source>
        <dbReference type="ARBA" id="ARBA00022670"/>
    </source>
</evidence>
<comment type="caution">
    <text evidence="11">The sequence shown here is derived from an EMBL/GenBank/DDBJ whole genome shotgun (WGS) entry which is preliminary data.</text>
</comment>
<dbReference type="AlphaFoldDB" id="A0A0V0ZD28"/>
<dbReference type="PANTHER" id="PTHR37984">
    <property type="entry name" value="PROTEIN CBG26694"/>
    <property type="match status" value="1"/>
</dbReference>
<dbReference type="Pfam" id="PF17921">
    <property type="entry name" value="Integrase_H2C2"/>
    <property type="match status" value="1"/>
</dbReference>
<dbReference type="GO" id="GO:0003964">
    <property type="term" value="F:RNA-directed DNA polymerase activity"/>
    <property type="evidence" value="ECO:0007669"/>
    <property type="project" value="UniProtKB-KW"/>
</dbReference>
<evidence type="ECO:0000256" key="5">
    <source>
        <dbReference type="ARBA" id="ARBA00022722"/>
    </source>
</evidence>
<dbReference type="InterPro" id="IPR041588">
    <property type="entry name" value="Integrase_H2C2"/>
</dbReference>
<dbReference type="EC" id="2.7.7.49" evidence="1"/>
<dbReference type="InterPro" id="IPR050951">
    <property type="entry name" value="Retrovirus_Pol_polyprotein"/>
</dbReference>
<dbReference type="Gene3D" id="2.40.70.10">
    <property type="entry name" value="Acid Proteases"/>
    <property type="match status" value="1"/>
</dbReference>
<dbReference type="InterPro" id="IPR043502">
    <property type="entry name" value="DNA/RNA_pol_sf"/>
</dbReference>
<dbReference type="Pfam" id="PF17917">
    <property type="entry name" value="RT_RNaseH"/>
    <property type="match status" value="1"/>
</dbReference>
<sequence>MVRINRAPDGATNGERGRIDGPEWVRPPEFEHMELYFRAGRIAPERRAALVQYHTDAEVRSIMRAMDVQETDDYDGLKSALFEAFGVRTGPERFSAEFFRRKQQRGEGVRVFAGHLRRLFSKAFPEMSGSADKILLQQLKAVLSEEAVKTAVLRSEMDNFAEAVEVAVKEERVMKELTTLEARVASVITDAHQGDEPTALRVTEATAAAVTTRKDVGDDFAEVLRQLKELLTDNTPTTTKRPPPRERRRPERRGDRRCGVLGHISRECQASSRDARVSEVSSTNRTLPVVVILSPEIETPIVEGSVWGIMRDVLKPLTRLETARGTELEITNACVTEIILGKSVTVQHNVLCVKELPHKILLGWDFMRYHGCTPDPTAGCLRMRQGNIPFLVTAESPQSELMAHHPAQEAMEKMLPSEQESSGKHRSALAVILREFADVLSTRIPYHQRAQVEALLDEMLRRDVVEPSSSPWASSIVLVKKKDGSCRFCVDYRQLNNLTRKDAHPLLRFDDTLNALAGAQWFSILDLASGYWQVEVEQQNREKTAFTTPFGLYQFKVMPFELSIAPDTFQTLMETVLRGLVGSDWCLVYLDDVIVFGKTAEEHTARLREVFRRLREVGLNVKPEKCRLMKRRVAYLGHIISEKGIATDPSKTSAVREWPAPTCVSELRQFVGSASYYRKFVNGFANVVAPLHRLLEKGAEWDWSRACQSAFDALKYHLTSAPVLAYPEFHRQFIVDVDAYGDGLGADERRYCATQREMLWLVWALGEFRPYLYGQRFLVRTDHSCLRWLTTFKEPEGQVARWLERRLHGNADVLSRSSYTQCGRLVEGSACAVQAAQLRTEDVAQSFKDQLLATQQADPEIQLLQPWLVVASWPRGWMDGDGFIWRHRRGLTAEEGAKQALVPRALRNEVLQSMHDSRYAGHLGERRTLAR</sequence>
<dbReference type="CDD" id="cd01647">
    <property type="entry name" value="RT_LTR"/>
    <property type="match status" value="1"/>
</dbReference>
<dbReference type="InterPro" id="IPR021109">
    <property type="entry name" value="Peptidase_aspartic_dom_sf"/>
</dbReference>
<evidence type="ECO:0000256" key="6">
    <source>
        <dbReference type="ARBA" id="ARBA00022759"/>
    </source>
</evidence>
<dbReference type="Pfam" id="PF00078">
    <property type="entry name" value="RVT_1"/>
    <property type="match status" value="1"/>
</dbReference>
<dbReference type="Gene3D" id="3.10.10.10">
    <property type="entry name" value="HIV Type 1 Reverse Transcriptase, subunit A, domain 1"/>
    <property type="match status" value="1"/>
</dbReference>
<feature type="compositionally biased region" description="Basic and acidic residues" evidence="9">
    <location>
        <begin position="243"/>
        <end position="256"/>
    </location>
</feature>
<evidence type="ECO:0000256" key="7">
    <source>
        <dbReference type="ARBA" id="ARBA00022801"/>
    </source>
</evidence>
<keyword evidence="2" id="KW-0645">Protease</keyword>
<keyword evidence="4" id="KW-0548">Nucleotidyltransferase</keyword>
<keyword evidence="7" id="KW-0378">Hydrolase</keyword>
<feature type="region of interest" description="Disordered" evidence="9">
    <location>
        <begin position="1"/>
        <end position="23"/>
    </location>
</feature>
<evidence type="ECO:0000256" key="1">
    <source>
        <dbReference type="ARBA" id="ARBA00012493"/>
    </source>
</evidence>
<dbReference type="Gene3D" id="3.30.70.270">
    <property type="match status" value="2"/>
</dbReference>
<evidence type="ECO:0000313" key="11">
    <source>
        <dbReference type="EMBL" id="KRY09930.1"/>
    </source>
</evidence>
<feature type="region of interest" description="Disordered" evidence="9">
    <location>
        <begin position="231"/>
        <end position="256"/>
    </location>
</feature>
<feature type="domain" description="Reverse transcriptase" evidence="10">
    <location>
        <begin position="460"/>
        <end position="640"/>
    </location>
</feature>
<dbReference type="InterPro" id="IPR043128">
    <property type="entry name" value="Rev_trsase/Diguanyl_cyclase"/>
</dbReference>
<dbReference type="GO" id="GO:0006508">
    <property type="term" value="P:proteolysis"/>
    <property type="evidence" value="ECO:0007669"/>
    <property type="project" value="UniProtKB-KW"/>
</dbReference>